<dbReference type="GeneID" id="9627921"/>
<dbReference type="STRING" id="3068.D8UIJ1"/>
<keyword evidence="9" id="KW-1185">Reference proteome</keyword>
<feature type="domain" description="FAD dependent oxidoreductase" evidence="7">
    <location>
        <begin position="14"/>
        <end position="331"/>
    </location>
</feature>
<dbReference type="InParanoid" id="D8UIJ1"/>
<protein>
    <recommendedName>
        <fullName evidence="7">FAD dependent oxidoreductase domain-containing protein</fullName>
    </recommendedName>
</protein>
<dbReference type="EMBL" id="GL378415">
    <property type="protein sequence ID" value="EFJ40484.1"/>
    <property type="molecule type" value="Genomic_DNA"/>
</dbReference>
<dbReference type="PROSITE" id="PS00677">
    <property type="entry name" value="DAO"/>
    <property type="match status" value="1"/>
</dbReference>
<dbReference type="SUPFAM" id="SSF54373">
    <property type="entry name" value="FAD-linked reductases, C-terminal domain"/>
    <property type="match status" value="1"/>
</dbReference>
<evidence type="ECO:0000259" key="7">
    <source>
        <dbReference type="Pfam" id="PF01266"/>
    </source>
</evidence>
<dbReference type="InterPro" id="IPR023209">
    <property type="entry name" value="DAO"/>
</dbReference>
<dbReference type="InterPro" id="IPR006181">
    <property type="entry name" value="D-amino_acid_oxidase_CS"/>
</dbReference>
<gene>
    <name evidence="8" type="ORF">VOLCADRAFT_69505</name>
</gene>
<dbReference type="eggNOG" id="KOG3923">
    <property type="taxonomic scope" value="Eukaryota"/>
</dbReference>
<evidence type="ECO:0000256" key="6">
    <source>
        <dbReference type="PIRSR" id="PIRSR000189-1"/>
    </source>
</evidence>
<reference evidence="8 9" key="1">
    <citation type="journal article" date="2010" name="Science">
        <title>Genomic analysis of organismal complexity in the multicellular green alga Volvox carteri.</title>
        <authorList>
            <person name="Prochnik S.E."/>
            <person name="Umen J."/>
            <person name="Nedelcu A.M."/>
            <person name="Hallmann A."/>
            <person name="Miller S.M."/>
            <person name="Nishii I."/>
            <person name="Ferris P."/>
            <person name="Kuo A."/>
            <person name="Mitros T."/>
            <person name="Fritz-Laylin L.K."/>
            <person name="Hellsten U."/>
            <person name="Chapman J."/>
            <person name="Simakov O."/>
            <person name="Rensing S.A."/>
            <person name="Terry A."/>
            <person name="Pangilinan J."/>
            <person name="Kapitonov V."/>
            <person name="Jurka J."/>
            <person name="Salamov A."/>
            <person name="Shapiro H."/>
            <person name="Schmutz J."/>
            <person name="Grimwood J."/>
            <person name="Lindquist E."/>
            <person name="Lucas S."/>
            <person name="Grigoriev I.V."/>
            <person name="Schmitt R."/>
            <person name="Kirk D."/>
            <person name="Rokhsar D.S."/>
        </authorList>
    </citation>
    <scope>NUCLEOTIDE SEQUENCE [LARGE SCALE GENOMIC DNA]</scope>
    <source>
        <strain evidence="9">f. Nagariensis / Eve</strain>
    </source>
</reference>
<dbReference type="GO" id="GO:0071949">
    <property type="term" value="F:FAD binding"/>
    <property type="evidence" value="ECO:0007669"/>
    <property type="project" value="InterPro"/>
</dbReference>
<organism evidence="9">
    <name type="scientific">Volvox carteri f. nagariensis</name>
    <dbReference type="NCBI Taxonomy" id="3068"/>
    <lineage>
        <taxon>Eukaryota</taxon>
        <taxon>Viridiplantae</taxon>
        <taxon>Chlorophyta</taxon>
        <taxon>core chlorophytes</taxon>
        <taxon>Chlorophyceae</taxon>
        <taxon>CS clade</taxon>
        <taxon>Chlamydomonadales</taxon>
        <taxon>Volvocaceae</taxon>
        <taxon>Volvox</taxon>
    </lineage>
</organism>
<feature type="binding site" evidence="6">
    <location>
        <position position="231"/>
    </location>
    <ligand>
        <name>D-dopa</name>
        <dbReference type="ChEBI" id="CHEBI:149689"/>
    </ligand>
</feature>
<evidence type="ECO:0000256" key="5">
    <source>
        <dbReference type="ARBA" id="ARBA00023002"/>
    </source>
</evidence>
<dbReference type="GO" id="GO:0003884">
    <property type="term" value="F:D-amino-acid oxidase activity"/>
    <property type="evidence" value="ECO:0007669"/>
    <property type="project" value="InterPro"/>
</dbReference>
<keyword evidence="5" id="KW-0560">Oxidoreductase</keyword>
<keyword evidence="3" id="KW-0285">Flavoprotein</keyword>
<dbReference type="InterPro" id="IPR006076">
    <property type="entry name" value="FAD-dep_OxRdtase"/>
</dbReference>
<dbReference type="Gene3D" id="3.40.50.720">
    <property type="entry name" value="NAD(P)-binding Rossmann-like Domain"/>
    <property type="match status" value="1"/>
</dbReference>
<name>D8UIJ1_VOLCA</name>
<evidence type="ECO:0000256" key="2">
    <source>
        <dbReference type="ARBA" id="ARBA00006730"/>
    </source>
</evidence>
<dbReference type="GO" id="GO:0005737">
    <property type="term" value="C:cytoplasm"/>
    <property type="evidence" value="ECO:0007669"/>
    <property type="project" value="TreeGrafter"/>
</dbReference>
<feature type="binding site" evidence="6">
    <location>
        <position position="286"/>
    </location>
    <ligand>
        <name>D-dopa</name>
        <dbReference type="ChEBI" id="CHEBI:149689"/>
    </ligand>
</feature>
<proteinExistence type="inferred from homology"/>
<dbReference type="Gene3D" id="3.30.9.10">
    <property type="entry name" value="D-Amino Acid Oxidase, subunit A, domain 2"/>
    <property type="match status" value="1"/>
</dbReference>
<dbReference type="PIRSF" id="PIRSF000189">
    <property type="entry name" value="D-aa_oxidase"/>
    <property type="match status" value="1"/>
</dbReference>
<comment type="cofactor">
    <cofactor evidence="1 6">
        <name>FAD</name>
        <dbReference type="ChEBI" id="CHEBI:57692"/>
    </cofactor>
</comment>
<keyword evidence="4 6" id="KW-0274">FAD</keyword>
<dbReference type="GO" id="GO:0019478">
    <property type="term" value="P:D-amino acid catabolic process"/>
    <property type="evidence" value="ECO:0007669"/>
    <property type="project" value="TreeGrafter"/>
</dbReference>
<dbReference type="AlphaFoldDB" id="D8UIJ1"/>
<dbReference type="RefSeq" id="XP_002958484.1">
    <property type="nucleotide sequence ID" value="XM_002958438.1"/>
</dbReference>
<evidence type="ECO:0000313" key="8">
    <source>
        <dbReference type="EMBL" id="EFJ40484.1"/>
    </source>
</evidence>
<dbReference type="Proteomes" id="UP000001058">
    <property type="component" value="Unassembled WGS sequence"/>
</dbReference>
<evidence type="ECO:0000256" key="3">
    <source>
        <dbReference type="ARBA" id="ARBA00022630"/>
    </source>
</evidence>
<comment type="similarity">
    <text evidence="2">Belongs to the DAMOX/DASOX family.</text>
</comment>
<accession>D8UIJ1</accession>
<feature type="binding site" evidence="6">
    <location>
        <begin position="39"/>
        <end position="40"/>
    </location>
    <ligand>
        <name>FAD</name>
        <dbReference type="ChEBI" id="CHEBI:57692"/>
    </ligand>
</feature>
<feature type="binding site" evidence="6">
    <location>
        <begin position="317"/>
        <end position="322"/>
    </location>
    <ligand>
        <name>FAD</name>
        <dbReference type="ChEBI" id="CHEBI:57692"/>
    </ligand>
</feature>
<feature type="binding site" evidence="6">
    <location>
        <position position="318"/>
    </location>
    <ligand>
        <name>D-dopa</name>
        <dbReference type="ChEBI" id="CHEBI:149689"/>
    </ligand>
</feature>
<dbReference type="SUPFAM" id="SSF51971">
    <property type="entry name" value="Nucleotide-binding domain"/>
    <property type="match status" value="1"/>
</dbReference>
<dbReference type="Pfam" id="PF01266">
    <property type="entry name" value="DAO"/>
    <property type="match status" value="1"/>
</dbReference>
<sequence length="342" mass="36370">MPALASQTLADPGAATGVPQALRPVEVTVVGSGFGADTTTSGAAGLWGPYKLSDTPEHLINRWGASTYDHLLQLAHSGLADVAGVSMVSVNSLFPSPQEPPFWRHIPLSFSLMDKRTLAGLSRSGSKLIWGYQWNSIVCEGSRYLPWLTDQIRALGGRLLRVSSRLASLEQLSCPEVLGTAAAADVDCVVNAAGLGSLELIPDPAVAPIRGQVVRVEAPWVKEAYFYEPYYIIPNRDTVVLGGTGQRGDFNLSVCPKDRQDILEGCCRLLPSLRSARPVADWVGLRPGRTSLRLEMQPEGGGGRGRAVPVVHNYGHGGAGLTLAWGCAGDVVRLIAEAGLLE</sequence>
<dbReference type="OrthoDB" id="2015447at2759"/>
<dbReference type="KEGG" id="vcn:VOLCADRAFT_69505"/>
<dbReference type="PANTHER" id="PTHR11530:SF11">
    <property type="entry name" value="D-ASPARTATE OXIDASE"/>
    <property type="match status" value="1"/>
</dbReference>
<evidence type="ECO:0000256" key="1">
    <source>
        <dbReference type="ARBA" id="ARBA00001974"/>
    </source>
</evidence>
<evidence type="ECO:0000256" key="4">
    <source>
        <dbReference type="ARBA" id="ARBA00022827"/>
    </source>
</evidence>
<dbReference type="PANTHER" id="PTHR11530">
    <property type="entry name" value="D-AMINO ACID OXIDASE"/>
    <property type="match status" value="1"/>
</dbReference>
<feature type="binding site" evidence="6">
    <location>
        <begin position="44"/>
        <end position="46"/>
    </location>
    <ligand>
        <name>FAD</name>
        <dbReference type="ChEBI" id="CHEBI:57692"/>
    </ligand>
</feature>
<evidence type="ECO:0000313" key="9">
    <source>
        <dbReference type="Proteomes" id="UP000001058"/>
    </source>
</evidence>